<accession>A0A6P6XPV8</accession>
<dbReference type="Proteomes" id="UP000515146">
    <property type="component" value="Unplaced"/>
</dbReference>
<dbReference type="CTD" id="40664"/>
<dbReference type="PANTHER" id="PTHR45816:SF4">
    <property type="entry name" value="RYR_IP3R HOMOLOGY ASSOCIATED DOMAIN-CONTAINING PROTEIN"/>
    <property type="match status" value="1"/>
</dbReference>
<dbReference type="Pfam" id="PF02815">
    <property type="entry name" value="MIR"/>
    <property type="match status" value="1"/>
</dbReference>
<dbReference type="Gene3D" id="1.10.287.70">
    <property type="match status" value="1"/>
</dbReference>
<feature type="region of interest" description="Disordered" evidence="18">
    <location>
        <begin position="1372"/>
        <end position="1401"/>
    </location>
</feature>
<dbReference type="OMA" id="GSWLYIM"/>
<feature type="region of interest" description="Disordered" evidence="18">
    <location>
        <begin position="1125"/>
        <end position="1178"/>
    </location>
</feature>
<evidence type="ECO:0000256" key="15">
    <source>
        <dbReference type="ARBA" id="ARBA00023303"/>
    </source>
</evidence>
<feature type="compositionally biased region" description="Low complexity" evidence="18">
    <location>
        <begin position="1858"/>
        <end position="1867"/>
    </location>
</feature>
<dbReference type="FunFam" id="1.25.10.30:FF:000001">
    <property type="entry name" value="Inositol 1,4,5-trisphosphate receptor, type 2"/>
    <property type="match status" value="1"/>
</dbReference>
<dbReference type="Pfam" id="PF08709">
    <property type="entry name" value="Ins145_P3_rec"/>
    <property type="match status" value="1"/>
</dbReference>
<feature type="compositionally biased region" description="Polar residues" evidence="18">
    <location>
        <begin position="1161"/>
        <end position="1178"/>
    </location>
</feature>
<dbReference type="Pfam" id="PF08454">
    <property type="entry name" value="RIH_assoc"/>
    <property type="match status" value="1"/>
</dbReference>
<evidence type="ECO:0000256" key="16">
    <source>
        <dbReference type="RuleBase" id="RU368044"/>
    </source>
</evidence>
<dbReference type="InterPro" id="IPR015925">
    <property type="entry name" value="Ryanodine_IP3_receptor"/>
</dbReference>
<evidence type="ECO:0000256" key="13">
    <source>
        <dbReference type="ARBA" id="ARBA00023170"/>
    </source>
</evidence>
<keyword evidence="11 16" id="KW-0406">Ion transport</keyword>
<feature type="region of interest" description="Disordered" evidence="18">
    <location>
        <begin position="1853"/>
        <end position="1875"/>
    </location>
</feature>
<feature type="domain" description="MIR" evidence="19">
    <location>
        <begin position="230"/>
        <end position="286"/>
    </location>
</feature>
<dbReference type="FunFam" id="2.80.10.50:FF:000002">
    <property type="entry name" value="Inositol 1,4,5-trisphosphate receptor type 2"/>
    <property type="match status" value="1"/>
</dbReference>
<evidence type="ECO:0000256" key="2">
    <source>
        <dbReference type="ARBA" id="ARBA00009453"/>
    </source>
</evidence>
<evidence type="ECO:0000256" key="17">
    <source>
        <dbReference type="SAM" id="Coils"/>
    </source>
</evidence>
<dbReference type="GO" id="GO:0070679">
    <property type="term" value="F:inositol 1,4,5 trisphosphate binding"/>
    <property type="evidence" value="ECO:0007669"/>
    <property type="project" value="UniProtKB-UniRule"/>
</dbReference>
<comment type="similarity">
    <text evidence="2 16">Belongs to the InsP3 receptor family.</text>
</comment>
<dbReference type="InterPro" id="IPR016093">
    <property type="entry name" value="MIR_motif"/>
</dbReference>
<dbReference type="FunFam" id="2.80.10.50:FF:000005">
    <property type="entry name" value="Inositol 1,4,5-trisphosphate receptor type 2"/>
    <property type="match status" value="1"/>
</dbReference>
<evidence type="ECO:0000256" key="18">
    <source>
        <dbReference type="SAM" id="MobiDB-lite"/>
    </source>
</evidence>
<keyword evidence="6 16" id="KW-0812">Transmembrane</keyword>
<protein>
    <recommendedName>
        <fullName evidence="16">Inositol 1,4,5-trisphosphate receptor</fullName>
    </recommendedName>
</protein>
<feature type="transmembrane region" description="Helical" evidence="16">
    <location>
        <begin position="2666"/>
        <end position="2694"/>
    </location>
</feature>
<evidence type="ECO:0000256" key="10">
    <source>
        <dbReference type="ARBA" id="ARBA00022989"/>
    </source>
</evidence>
<dbReference type="Pfam" id="PF01365">
    <property type="entry name" value="RYDR_ITPR"/>
    <property type="match status" value="2"/>
</dbReference>
<evidence type="ECO:0000313" key="21">
    <source>
        <dbReference type="RefSeq" id="XP_027194896.1"/>
    </source>
</evidence>
<dbReference type="InterPro" id="IPR035910">
    <property type="entry name" value="RyR/IP3R_RIH_dom_sf"/>
</dbReference>
<sequence>MCENTTFLQVGDMISLYAEGNVCGFLSTLGLVDDRCVIQPDAGNPLSPPKKFRDCLFKLCPMNRYSAQKQFLKAAKQSATSASDAVLLKKLHHAAELEKKQNETENRKLLGTIIQYGAVIQLLHLKSNKFLTVNKRLPALLEKNSMRVYLDSNGNEGSWFYIVPFYKLRSTGDNVVVGDKVVLTPVNAGQPLHASNYDLPDNPGCKEVNAINCDTCWKILLFLDCKENIDDVLKASDVVRLFHAEQEKFLTMDDYKNQHYVFLRSTGRMTATAATSSKALWEVEVVQQDPCRGGAGHWNSLFRFKHLATGQYLAAETDEDDTYDSMRSKLQGTGPVYQLVSVPANYDIASIFELDATTLTRSDDLVPQNSYVRMRHVCTNTWIHSTTIPIDRDEERPVMSKVGCAQIREDKEAFAIVPVSPTEVRDLDFVNDACSVLTQISKKMEAKTIAQNDRKLLIQLLQDIIYFIANLENEPNRAGPFELTPTYTNRERQKLLREQNILKQLFKILQAPFINSTDTGTLLKMDELNDSRNASYKQIFRLCYRVLRLSQHDYRKNQEYIAKWFGFMQKQIGYDVLAEDTITALLHSNRKLLEQHITANEIETFISLVRKNRESRFLDYLSDLCISKKVAIPITQELICKTVLASKNSDILIQTRLVKTCVEVELEMENSCGEIVPIITTEEEEEVILIWDNGKQTRSIRELSYSARDGNIEDRNLLEYYRHQLDLFSNMCLDRQYLAIDNLSPHLDIELIQKCMSDEALPYDLRASFCRLMLHMHVDRDPQEQITPVKYARLWSEIPKNLSIQDYDRNKRESDVAMKETVKRKLSSTMSFVEDYLCNVVSHEWSFMDREQNKLTYEVVKLARKLIYFGFYNFSDLLRITKTLLNILDGTSDGSVTGGQTATSTDDLNMKTVNGDHNNNATALNTMTNGQSTSIDLKSGRKESKNGLVRRTLKKRISSLIQRQQDGNGLTISDEQMIKQLNSMLESEDDGNNLAQIVKSSNQSGSNQSVVMKSTAATVDTSTAKSSRKSSLISLANDPMTTNASVANVTPRTSPTRATITTATGNVTATNRNKLLMMDTLVMDTKLKIIEILQFILNVRMDYRITGLLSIFKNEIDISHHKITLTNNDNNNGDGGGTKTTISGTGGGNHNRDNQWDHNHNQTSNDKNDYSGQSSSNVSIGDRGLDLDRIAQQAEQIFGDEIDLDGAGGCTFLRVLVHLTMHEYQPLVSEALHLLFRHFSQRQEVLQSFRQVQLLVSTNDVENYKQIKCDLDQFRLIVEKSELWVYKSSKNLEEHDLRLPLPHSSQQSQQLPSIVLGGGVQTSSSQTALNNLQNKDNGATFNKSTPNSTLKLSTLGHSMNDDYHHQLISTSHHNHQNVQSLSNHHLQAPTSQQSSTSISLPASPSMYKQNYNDSLYHNESSFVSSLSALLNHQQEIQQQNECGQHSCINYETIKKILQRLTKLCVQESSGLSQERKARKHEQRLLRNMGAHIVVLELLRIPYDKKDIRMDEVMKMAHEFLQHFCLSNHQNQSILEKHLDLFMTPGILEAKTMCAIYKDNIALCNEISERVVQHFVHCIETNGRHVQYLKFLRTIVKAEGQVVRKCQNFVMQELINAGDDVLVFYNDRSSFQTLVEMMRSERHQLDEVGPLHYHINLVKLLASCTEGKNAFTEVKCHSLLSLDDILVVVQHEDCIPQVKEAYIDFLAHCFIDTEMEMKEIYTSNHIWTLLENFLIDIGTVCNSTHDRNHADFALNNYVTNSIINLITIFFNSPYSDQSSIVQTHQPVFVKTLQSIFRLSTCTWLTLPQRINVENCLRTLVDISKNRGIAIPNELETQVLNMFQKQMTISKNSPKLYPQSMASSAASSSTNQRGSNIKTTDRSIIDAFQDIVTLLEDQLRPLVMAELSVLVDVFYKPETLFPLNSSAKKICDNGGFICKLIKHTEKLELMEEKDEKLCIKVLQTLKEMMHVDPNFDERGEQLRKTLLDRYLIKPQQQLQQQQNKLLNQAMNVGPGSIMLLRAEMTLHEVQSHLDREGASNLVVELIMSNPSYSIFVESVELGIALLEGGNPVIQKSIYQKLIQQNNSEKFFKVFYDKMKFAQQEIKSTISVNSSEFYKNSALNDDSISTPMLIGQIEECAGFDQLVPPPSIAFTRKRSSTSVNNSNKFFQNSSNKIIKLPSEIAVMRQILRFLQLLCENHNLQLQNFLRNQHQKANFNLVSETLIFLDRICGSTTGGLGLLGLYINESNVALVNQTLETLTEYCQGPCHENQNCIAMHESNGIDIIIALLLNDINPLGKKRVDLVLELKNNASKLLLAIMESRADSENAERILYNMSPKQLLEVACNAFHKKVVLPPQTNIQIQEPDPDSPTINPDIGDLLGPGSTILATSGIDSPRRRPSIVQMSLPSRNPINLVDPKEVGHNIYILCHQLAQHNKELADILKNSLRGSDQLLMMNNEMRDALNYYQSHTAQIEIVRIDRTMEQIVFPVPQICEFLTDESKMKIYYQSERDEQGSKVFDFFERSEDLFNEMKWQKRLRDQPFLYWVSRHMTLWNSFSFNLAVVINLIVALMYPFPDKTEIDHRISAMLWAILFISIASVFSFPGKYCFYVMVSSTILRLIYSIGIQPTLWLLGLINVFIKAIHMISIMGNNGTFNKKWDKILTNKEFLYQIVYLCFCIIGLSGHSLFYSVLLLNVVYQEETLRNVIRSVTRNGRSIILTALLALILVYLFSIIGYLFFRDDFLLEVDVVTTNPPLQMANEKFLQQMNHSESANHHYRKQNFSNQRQFNGVLYNIYQMNNESFLFNRYNNNSHRKWEYCLNDDVNQTKDCVADVVYRQNDGNNMPMEMDSNHIIEDDGDDDHTVKERACDSLLMCIITTVNHGLRNGGGIGDVLRSPSSNESLFVARVIYDLLFFFIVIIIILNLIFGVIIDTFADLRSEKQQKEEILRNTCFICGLERSAFDNRSVSFEEHIYCEHNMWHYLYFIVLVRVKDPTEFTGPESYVALMIKERNLDWFPRMRAMSLAADDGDNEQNELRTLQSQLELTHKQMAILSRQLNELKEQMMEQRKQQHRKGLFGTSLTMTTVPTPATSTMTTTVAAAAATAATSTPMASYIHDNQSILPNIINHATNHGTMINTPFQIGLDK</sequence>
<comment type="function">
    <text evidence="16">Receptor for inositol 1,4,5-trisphosphate, a second messenger that mediates the release of intracellular calcium.</text>
</comment>
<dbReference type="InterPro" id="IPR005821">
    <property type="entry name" value="Ion_trans_dom"/>
</dbReference>
<feature type="transmembrane region" description="Helical" evidence="16">
    <location>
        <begin position="2715"/>
        <end position="2737"/>
    </location>
</feature>
<keyword evidence="14 16" id="KW-1071">Ligand-gated ion channel</keyword>
<keyword evidence="13 16" id="KW-0675">Receptor</keyword>
<evidence type="ECO:0000256" key="3">
    <source>
        <dbReference type="ARBA" id="ARBA00022448"/>
    </source>
</evidence>
<dbReference type="GO" id="GO:0051209">
    <property type="term" value="P:release of sequestered calcium ion into cytosol"/>
    <property type="evidence" value="ECO:0007669"/>
    <property type="project" value="UniProtKB-UniRule"/>
</dbReference>
<feature type="compositionally biased region" description="Low complexity" evidence="18">
    <location>
        <begin position="1386"/>
        <end position="1401"/>
    </location>
</feature>
<dbReference type="InterPro" id="IPR036300">
    <property type="entry name" value="MIR_dom_sf"/>
</dbReference>
<keyword evidence="12 16" id="KW-0472">Membrane</keyword>
<dbReference type="PRINTS" id="PR00779">
    <property type="entry name" value="INSP3RECEPTR"/>
</dbReference>
<evidence type="ECO:0000256" key="7">
    <source>
        <dbReference type="ARBA" id="ARBA00022737"/>
    </source>
</evidence>
<dbReference type="GO" id="GO:0005789">
    <property type="term" value="C:endoplasmic reticulum membrane"/>
    <property type="evidence" value="ECO:0007669"/>
    <property type="project" value="UniProtKB-SubCell"/>
</dbReference>
<reference evidence="21" key="1">
    <citation type="submission" date="2025-08" db="UniProtKB">
        <authorList>
            <consortium name="RefSeq"/>
        </authorList>
    </citation>
    <scope>IDENTIFICATION</scope>
    <source>
        <strain evidence="21">Airmid</strain>
    </source>
</reference>
<evidence type="ECO:0000256" key="4">
    <source>
        <dbReference type="ARBA" id="ARBA00022568"/>
    </source>
</evidence>
<evidence type="ECO:0000256" key="12">
    <source>
        <dbReference type="ARBA" id="ARBA00023136"/>
    </source>
</evidence>
<dbReference type="CDD" id="cd23277">
    <property type="entry name" value="beta-trefoil_MIR_ITPR"/>
    <property type="match status" value="1"/>
</dbReference>
<keyword evidence="5 16" id="KW-0107">Calcium channel</keyword>
<keyword evidence="4 16" id="KW-0109">Calcium transport</keyword>
<dbReference type="FunCoup" id="A0A6P6XPV8">
    <property type="interactions" value="224"/>
</dbReference>
<feature type="transmembrane region" description="Helical" evidence="16">
    <location>
        <begin position="2551"/>
        <end position="2571"/>
    </location>
</feature>
<dbReference type="OrthoDB" id="6416577at2759"/>
<feature type="region of interest" description="Disordered" evidence="18">
    <location>
        <begin position="1001"/>
        <end position="1023"/>
    </location>
</feature>
<comment type="subunit">
    <text evidence="16">Homotetramer.</text>
</comment>
<keyword evidence="8 16" id="KW-0256">Endoplasmic reticulum</keyword>
<keyword evidence="15 16" id="KW-0407">Ion channel</keyword>
<proteinExistence type="inferred from homology"/>
<feature type="compositionally biased region" description="Gly residues" evidence="18">
    <location>
        <begin position="1133"/>
        <end position="1149"/>
    </location>
</feature>
<feature type="transmembrane region" description="Helical" evidence="16">
    <location>
        <begin position="2910"/>
        <end position="2933"/>
    </location>
</feature>
<evidence type="ECO:0000256" key="6">
    <source>
        <dbReference type="ARBA" id="ARBA00022692"/>
    </source>
</evidence>
<dbReference type="InParanoid" id="A0A6P6XPV8"/>
<keyword evidence="7" id="KW-0677">Repeat</keyword>
<dbReference type="SUPFAM" id="SSF100909">
    <property type="entry name" value="IP3 receptor type 1 binding core, domain 2"/>
    <property type="match status" value="2"/>
</dbReference>
<keyword evidence="10 16" id="KW-1133">Transmembrane helix</keyword>
<dbReference type="InterPro" id="IPR013662">
    <property type="entry name" value="RIH_assoc-dom"/>
</dbReference>
<dbReference type="PANTHER" id="PTHR45816">
    <property type="entry name" value="MIR DOMAIN-CONTAINING PROTEIN"/>
    <property type="match status" value="1"/>
</dbReference>
<dbReference type="Gene3D" id="2.80.10.50">
    <property type="match status" value="2"/>
</dbReference>
<feature type="compositionally biased region" description="Low complexity" evidence="18">
    <location>
        <begin position="1001"/>
        <end position="1011"/>
    </location>
</feature>
<dbReference type="InterPro" id="IPR000699">
    <property type="entry name" value="RIH_dom"/>
</dbReference>
<evidence type="ECO:0000256" key="14">
    <source>
        <dbReference type="ARBA" id="ARBA00023286"/>
    </source>
</evidence>
<feature type="compositionally biased region" description="Basic and acidic residues" evidence="18">
    <location>
        <begin position="1150"/>
        <end position="1160"/>
    </location>
</feature>
<dbReference type="GO" id="GO:0005220">
    <property type="term" value="F:inositol 1,4,5-trisphosphate-gated calcium channel activity"/>
    <property type="evidence" value="ECO:0007669"/>
    <property type="project" value="UniProtKB-UniRule"/>
</dbReference>
<feature type="transmembrane region" description="Helical" evidence="16">
    <location>
        <begin position="2583"/>
        <end position="2601"/>
    </location>
</feature>
<dbReference type="SMART" id="SM00472">
    <property type="entry name" value="MIR"/>
    <property type="match status" value="4"/>
</dbReference>
<feature type="domain" description="MIR" evidence="19">
    <location>
        <begin position="111"/>
        <end position="165"/>
    </location>
</feature>
<dbReference type="KEGG" id="dpte:113789544"/>
<dbReference type="PROSITE" id="PS50919">
    <property type="entry name" value="MIR"/>
    <property type="match status" value="2"/>
</dbReference>
<name>A0A6P6XPV8_DERPT</name>
<keyword evidence="20" id="KW-1185">Reference proteome</keyword>
<feature type="compositionally biased region" description="Polar residues" evidence="18">
    <location>
        <begin position="1372"/>
        <end position="1385"/>
    </location>
</feature>
<evidence type="ECO:0000256" key="1">
    <source>
        <dbReference type="ARBA" id="ARBA00004477"/>
    </source>
</evidence>
<evidence type="ECO:0000256" key="8">
    <source>
        <dbReference type="ARBA" id="ARBA00022824"/>
    </source>
</evidence>
<gene>
    <name evidence="21" type="primary">LOC113789544</name>
</gene>
<evidence type="ECO:0000256" key="11">
    <source>
        <dbReference type="ARBA" id="ARBA00023065"/>
    </source>
</evidence>
<keyword evidence="17" id="KW-0175">Coiled coil</keyword>
<dbReference type="InterPro" id="IPR000493">
    <property type="entry name" value="InsP3_rcpt"/>
</dbReference>
<comment type="domain">
    <text evidence="16">The receptor contains a calcium channel in its C-terminal extremity. Its large N-terminal cytoplasmic region has the ligand-binding site in the N-terminus and modulatory sites in the middle portion immediately upstream of the channel region.</text>
</comment>
<dbReference type="Gene3D" id="1.25.10.30">
    <property type="entry name" value="IP3 receptor type 1 binding core, RIH domain"/>
    <property type="match status" value="1"/>
</dbReference>
<keyword evidence="3 16" id="KW-0813">Transport</keyword>
<dbReference type="Pfam" id="PF00520">
    <property type="entry name" value="Ion_trans"/>
    <property type="match status" value="1"/>
</dbReference>
<evidence type="ECO:0000259" key="19">
    <source>
        <dbReference type="PROSITE" id="PS50919"/>
    </source>
</evidence>
<dbReference type="InterPro" id="IPR014821">
    <property type="entry name" value="Ins145_P3_rcpt"/>
</dbReference>
<feature type="coiled-coil region" evidence="17">
    <location>
        <begin position="3034"/>
        <end position="3072"/>
    </location>
</feature>
<evidence type="ECO:0000313" key="20">
    <source>
        <dbReference type="Proteomes" id="UP000515146"/>
    </source>
</evidence>
<evidence type="ECO:0000256" key="5">
    <source>
        <dbReference type="ARBA" id="ARBA00022673"/>
    </source>
</evidence>
<dbReference type="RefSeq" id="XP_027194896.1">
    <property type="nucleotide sequence ID" value="XM_027339095.1"/>
</dbReference>
<organism evidence="20 21">
    <name type="scientific">Dermatophagoides pteronyssinus</name>
    <name type="common">European house dust mite</name>
    <dbReference type="NCBI Taxonomy" id="6956"/>
    <lineage>
        <taxon>Eukaryota</taxon>
        <taxon>Metazoa</taxon>
        <taxon>Ecdysozoa</taxon>
        <taxon>Arthropoda</taxon>
        <taxon>Chelicerata</taxon>
        <taxon>Arachnida</taxon>
        <taxon>Acari</taxon>
        <taxon>Acariformes</taxon>
        <taxon>Sarcoptiformes</taxon>
        <taxon>Astigmata</taxon>
        <taxon>Psoroptidia</taxon>
        <taxon>Analgoidea</taxon>
        <taxon>Pyroglyphidae</taxon>
        <taxon>Dermatophagoidinae</taxon>
        <taxon>Dermatophagoides</taxon>
    </lineage>
</organism>
<evidence type="ECO:0000256" key="9">
    <source>
        <dbReference type="ARBA" id="ARBA00022837"/>
    </source>
</evidence>
<dbReference type="SUPFAM" id="SSF82109">
    <property type="entry name" value="MIR domain"/>
    <property type="match status" value="2"/>
</dbReference>
<keyword evidence="9 16" id="KW-0106">Calcium</keyword>
<comment type="subcellular location">
    <subcellularLocation>
        <location evidence="1 16">Endoplasmic reticulum membrane</location>
        <topology evidence="1 16">Multi-pass membrane protein</topology>
    </subcellularLocation>
</comment>